<protein>
    <submittedName>
        <fullName evidence="1">Uncharacterized protein</fullName>
    </submittedName>
</protein>
<sequence length="151" mass="16465">MVNNASISDSTSGSDIASDVGVVNGQQAHMFTQAQCQQILNLLNNEHIVEVVASLASMVGVSNNWIMDTRATDHMLFTFQCLEFLLACVLDFPYVQIPNGSSTSITHIGTCTIHLNFQLIKDLSSGRLWGGLVGNKAVFTSCNLLDKLMWL</sequence>
<reference evidence="1 2" key="1">
    <citation type="submission" date="2023-03" db="EMBL/GenBank/DDBJ databases">
        <title>WGS of Gossypium arboreum.</title>
        <authorList>
            <person name="Yu D."/>
        </authorList>
    </citation>
    <scope>NUCLEOTIDE SEQUENCE [LARGE SCALE GENOMIC DNA]</scope>
    <source>
        <tissue evidence="1">Leaf</tissue>
    </source>
</reference>
<name>A0ABR0MRN6_GOSAR</name>
<dbReference type="EMBL" id="JARKNE010000012">
    <property type="protein sequence ID" value="KAK5776653.1"/>
    <property type="molecule type" value="Genomic_DNA"/>
</dbReference>
<accession>A0ABR0MRN6</accession>
<dbReference type="Proteomes" id="UP001358586">
    <property type="component" value="Chromosome 12"/>
</dbReference>
<evidence type="ECO:0000313" key="2">
    <source>
        <dbReference type="Proteomes" id="UP001358586"/>
    </source>
</evidence>
<keyword evidence="2" id="KW-1185">Reference proteome</keyword>
<proteinExistence type="predicted"/>
<comment type="caution">
    <text evidence="1">The sequence shown here is derived from an EMBL/GenBank/DDBJ whole genome shotgun (WGS) entry which is preliminary data.</text>
</comment>
<organism evidence="1 2">
    <name type="scientific">Gossypium arboreum</name>
    <name type="common">Tree cotton</name>
    <name type="synonym">Gossypium nanking</name>
    <dbReference type="NCBI Taxonomy" id="29729"/>
    <lineage>
        <taxon>Eukaryota</taxon>
        <taxon>Viridiplantae</taxon>
        <taxon>Streptophyta</taxon>
        <taxon>Embryophyta</taxon>
        <taxon>Tracheophyta</taxon>
        <taxon>Spermatophyta</taxon>
        <taxon>Magnoliopsida</taxon>
        <taxon>eudicotyledons</taxon>
        <taxon>Gunneridae</taxon>
        <taxon>Pentapetalae</taxon>
        <taxon>rosids</taxon>
        <taxon>malvids</taxon>
        <taxon>Malvales</taxon>
        <taxon>Malvaceae</taxon>
        <taxon>Malvoideae</taxon>
        <taxon>Gossypium</taxon>
    </lineage>
</organism>
<gene>
    <name evidence="1" type="ORF">PVK06_044613</name>
</gene>
<evidence type="ECO:0000313" key="1">
    <source>
        <dbReference type="EMBL" id="KAK5776653.1"/>
    </source>
</evidence>